<protein>
    <submittedName>
        <fullName evidence="7">Translocation and assembly module TamB</fullName>
    </submittedName>
</protein>
<dbReference type="PANTHER" id="PTHR36985:SF1">
    <property type="entry name" value="TRANSLOCATION AND ASSEMBLY MODULE SUBUNIT TAMB"/>
    <property type="match status" value="1"/>
</dbReference>
<evidence type="ECO:0000256" key="4">
    <source>
        <dbReference type="ARBA" id="ARBA00023136"/>
    </source>
</evidence>
<keyword evidence="3" id="KW-1133">Transmembrane helix</keyword>
<dbReference type="InterPro" id="IPR007452">
    <property type="entry name" value="TamB_C"/>
</dbReference>
<dbReference type="PANTHER" id="PTHR36985">
    <property type="entry name" value="TRANSLOCATION AND ASSEMBLY MODULE SUBUNIT TAMB"/>
    <property type="match status" value="1"/>
</dbReference>
<dbReference type="AlphaFoldDB" id="A0A450XA19"/>
<dbReference type="GO" id="GO:0005886">
    <property type="term" value="C:plasma membrane"/>
    <property type="evidence" value="ECO:0007669"/>
    <property type="project" value="InterPro"/>
</dbReference>
<dbReference type="EMBL" id="CAADFP010000031">
    <property type="protein sequence ID" value="VFK26177.1"/>
    <property type="molecule type" value="Genomic_DNA"/>
</dbReference>
<gene>
    <name evidence="6" type="ORF">BECKLPF1236A_GA0070988_1002916</name>
    <name evidence="7" type="ORF">BECKLPF1236C_GA0070990_1003116</name>
</gene>
<organism evidence="7">
    <name type="scientific">Candidatus Kentrum sp. LPFa</name>
    <dbReference type="NCBI Taxonomy" id="2126335"/>
    <lineage>
        <taxon>Bacteria</taxon>
        <taxon>Pseudomonadati</taxon>
        <taxon>Pseudomonadota</taxon>
        <taxon>Gammaproteobacteria</taxon>
        <taxon>Candidatus Kentrum</taxon>
    </lineage>
</organism>
<evidence type="ECO:0000256" key="3">
    <source>
        <dbReference type="ARBA" id="ARBA00022989"/>
    </source>
</evidence>
<name>A0A450XA19_9GAMM</name>
<dbReference type="Pfam" id="PF04357">
    <property type="entry name" value="TamB"/>
    <property type="match status" value="1"/>
</dbReference>
<comment type="subcellular location">
    <subcellularLocation>
        <location evidence="1">Membrane</location>
        <topology evidence="1">Single-pass membrane protein</topology>
    </subcellularLocation>
</comment>
<dbReference type="EMBL" id="CAADFM010000029">
    <property type="protein sequence ID" value="VFK09923.1"/>
    <property type="molecule type" value="Genomic_DNA"/>
</dbReference>
<evidence type="ECO:0000256" key="1">
    <source>
        <dbReference type="ARBA" id="ARBA00004167"/>
    </source>
</evidence>
<sequence>MRRKMRRKIIYALFLSITITCSMGFALFATEFGARWLVRYALPVVFENRLQIQGVQGTLLSPLRLAGITYQPAPSMGNPTNKLTTINNVSLEWRPGALLSGLAHIHRLRISGTRHAISHDDSHPESEPIFILPLPPALRIERLEVTDLHIANGDEHVDIERITGALAFAGGKAPLIIEPFQVISGATELTLAMEIEPAAPFAYRARGEGRTTLPDGTALAGEISLHGDASKAVLEQFSVEAAKGHMAGQGWVDWSSGIQWNLGLSARDMDPNIYWSLLQPERKNRWRGALNMALRSQGRRDGNGLDLALDIEQLDGVLREHPIAGSGRLTLAGRRLEARALELRSGDNRLKMHGATLIPSALFRRLTGSTTVDASGDSAPDSTGLSFEIDAPTLKAFWPDLDGRLQGEGRLAGSLFDPDISLRMTGQALAYREHRIAALRAKLALHPAATASRADIEVEDVLLANHEFPRIRAQGTGRLALEQITLGMDFSCASDTSLGKFLCPEGIDQARRARGGRLALQLDGKLKDSAWSGRLKRAHMDLLSLGDWQLARPIPLLLGAEMVRIGASTRNPRGRRHENDQKACWQWEGAGICARGAWSKGSGSYLKGNMVGLPWQVFRPWLPASLEIRGAIAGNFDLSRARDAEARLTITPGTGALIYRRPNRRPLETTFRDARLTASYAKNSLQADVKCKVAEQGFMEGKLRIDMAGNQYPLQGTLQGKLPDLALLSGLIPQTEKIEGALTLAFTAEGSLKKPILRGRGTLAGGAVDLLAPGIHLRDIAMEAEARGNRPLKIQGEIRSGPGRLTFTGEIREPFGVSPRFELSARGDDFQVLQLPEAEVLASPNLRVVSDRKGVFVDGEIAIPEARIEIDALSETGVAVSEDEVIVGEEGIDTSEGKPAHAVHAKVSVMLGDRVTFEGFGIKAGLTGSVAIESHPEKPPMGNGSIVLRDGQYRAYGQSLTIEYGRLVFSGPVDNPALDARATRKVADGKVTVGIDITGALKQSRMNLSSTPIMPETEILAYLLTGTSLANASHTDQAALLDTAIGLVFTESKPLAGQLGRKIGINTVKIRNEGNTLQESALLLGKYLTPKLYVGYVQGLFENTRTFEAEYHITNALSIKARSGSTQQGAELLYSIERE</sequence>
<feature type="domain" description="Translocation and assembly module TamB C-terminal" evidence="5">
    <location>
        <begin position="800"/>
        <end position="1137"/>
    </location>
</feature>
<dbReference type="GO" id="GO:0097347">
    <property type="term" value="C:TAM protein secretion complex"/>
    <property type="evidence" value="ECO:0007669"/>
    <property type="project" value="TreeGrafter"/>
</dbReference>
<reference evidence="7" key="1">
    <citation type="submission" date="2019-02" db="EMBL/GenBank/DDBJ databases">
        <authorList>
            <person name="Gruber-Vodicka R. H."/>
            <person name="Seah K. B. B."/>
        </authorList>
    </citation>
    <scope>NUCLEOTIDE SEQUENCE</scope>
    <source>
        <strain evidence="6">BECK_S312</strain>
        <strain evidence="7">BECK_S426</strain>
    </source>
</reference>
<proteinExistence type="predicted"/>
<evidence type="ECO:0000256" key="2">
    <source>
        <dbReference type="ARBA" id="ARBA00022692"/>
    </source>
</evidence>
<evidence type="ECO:0000313" key="7">
    <source>
        <dbReference type="EMBL" id="VFK26177.1"/>
    </source>
</evidence>
<keyword evidence="2" id="KW-0812">Transmembrane</keyword>
<evidence type="ECO:0000313" key="6">
    <source>
        <dbReference type="EMBL" id="VFK09923.1"/>
    </source>
</evidence>
<accession>A0A450XA19</accession>
<evidence type="ECO:0000259" key="5">
    <source>
        <dbReference type="Pfam" id="PF04357"/>
    </source>
</evidence>
<dbReference type="GO" id="GO:0009306">
    <property type="term" value="P:protein secretion"/>
    <property type="evidence" value="ECO:0007669"/>
    <property type="project" value="InterPro"/>
</dbReference>
<keyword evidence="4" id="KW-0472">Membrane</keyword>